<evidence type="ECO:0000313" key="10">
    <source>
        <dbReference type="Proteomes" id="UP001221898"/>
    </source>
</evidence>
<dbReference type="PANTHER" id="PTHR10838:SF19">
    <property type="entry name" value="SYNAPTOGYRIN-2 LIKE PROTEIN-RELATED"/>
    <property type="match status" value="1"/>
</dbReference>
<feature type="transmembrane region" description="Helical" evidence="6">
    <location>
        <begin position="109"/>
        <end position="133"/>
    </location>
</feature>
<dbReference type="InterPro" id="IPR016579">
    <property type="entry name" value="Synaptogyrin"/>
</dbReference>
<dbReference type="AlphaFoldDB" id="A0AAD7R809"/>
<evidence type="ECO:0000256" key="3">
    <source>
        <dbReference type="ARBA" id="ARBA00022692"/>
    </source>
</evidence>
<dbReference type="EMBL" id="JAINUG010000469">
    <property type="protein sequence ID" value="KAJ8367531.1"/>
    <property type="molecule type" value="Genomic_DNA"/>
</dbReference>
<name>A0AAD7R809_9TELE</name>
<dbReference type="Pfam" id="PF01284">
    <property type="entry name" value="MARVEL"/>
    <property type="match status" value="1"/>
</dbReference>
<keyword evidence="4 6" id="KW-1133">Transmembrane helix</keyword>
<keyword evidence="10" id="KW-1185">Reference proteome</keyword>
<dbReference type="PANTHER" id="PTHR10838">
    <property type="entry name" value="SYNAPTOGYRIN"/>
    <property type="match status" value="1"/>
</dbReference>
<evidence type="ECO:0000256" key="5">
    <source>
        <dbReference type="ARBA" id="ARBA00023136"/>
    </source>
</evidence>
<comment type="caution">
    <text evidence="9">The sequence shown here is derived from an EMBL/GenBank/DDBJ whole genome shotgun (WGS) entry which is preliminary data.</text>
</comment>
<proteinExistence type="inferred from homology"/>
<evidence type="ECO:0000259" key="8">
    <source>
        <dbReference type="PROSITE" id="PS51225"/>
    </source>
</evidence>
<dbReference type="PROSITE" id="PS51225">
    <property type="entry name" value="MARVEL"/>
    <property type="match status" value="1"/>
</dbReference>
<feature type="transmembrane region" description="Helical" evidence="6">
    <location>
        <begin position="74"/>
        <end position="97"/>
    </location>
</feature>
<evidence type="ECO:0000256" key="2">
    <source>
        <dbReference type="ARBA" id="ARBA00010252"/>
    </source>
</evidence>
<dbReference type="Proteomes" id="UP001221898">
    <property type="component" value="Unassembled WGS sequence"/>
</dbReference>
<dbReference type="PIRSF" id="PIRSF011282">
    <property type="entry name" value="Synaptogyrin"/>
    <property type="match status" value="1"/>
</dbReference>
<dbReference type="GO" id="GO:0030672">
    <property type="term" value="C:synaptic vesicle membrane"/>
    <property type="evidence" value="ECO:0007669"/>
    <property type="project" value="TreeGrafter"/>
</dbReference>
<evidence type="ECO:0000256" key="7">
    <source>
        <dbReference type="SAM" id="MobiDB-lite"/>
    </source>
</evidence>
<reference evidence="9" key="1">
    <citation type="journal article" date="2023" name="Science">
        <title>Genome structures resolve the early diversification of teleost fishes.</title>
        <authorList>
            <person name="Parey E."/>
            <person name="Louis A."/>
            <person name="Montfort J."/>
            <person name="Bouchez O."/>
            <person name="Roques C."/>
            <person name="Iampietro C."/>
            <person name="Lluch J."/>
            <person name="Castinel A."/>
            <person name="Donnadieu C."/>
            <person name="Desvignes T."/>
            <person name="Floi Bucao C."/>
            <person name="Jouanno E."/>
            <person name="Wen M."/>
            <person name="Mejri S."/>
            <person name="Dirks R."/>
            <person name="Jansen H."/>
            <person name="Henkel C."/>
            <person name="Chen W.J."/>
            <person name="Zahm M."/>
            <person name="Cabau C."/>
            <person name="Klopp C."/>
            <person name="Thompson A.W."/>
            <person name="Robinson-Rechavi M."/>
            <person name="Braasch I."/>
            <person name="Lecointre G."/>
            <person name="Bobe J."/>
            <person name="Postlethwait J.H."/>
            <person name="Berthelot C."/>
            <person name="Roest Crollius H."/>
            <person name="Guiguen Y."/>
        </authorList>
    </citation>
    <scope>NUCLEOTIDE SEQUENCE</scope>
    <source>
        <strain evidence="9">NC1722</strain>
    </source>
</reference>
<keyword evidence="3 6" id="KW-0812">Transmembrane</keyword>
<sequence>METGASETSAYGAPLAGGDFDFVAFIKQPQTIVRLLSWVFAIVVFACITAEGYANQIHSFELVCVFNGSAAACQYAVGVGVLSFLGCVSFLVLDAYFPHISNAKERKHIVTADLTFSGMWAGLWFVCFCFLANQWSHTTNLAVVPAAVAARAAIAFSFLSVPTWGVLAFLALRRYRQGVVDLGQSQADFAPDQAPPYSSATPEGFHQPPFSPSNAQPQEEPGFQAPVF</sequence>
<evidence type="ECO:0000256" key="4">
    <source>
        <dbReference type="ARBA" id="ARBA00022989"/>
    </source>
</evidence>
<dbReference type="GO" id="GO:0031594">
    <property type="term" value="C:neuromuscular junction"/>
    <property type="evidence" value="ECO:0007669"/>
    <property type="project" value="TreeGrafter"/>
</dbReference>
<dbReference type="InterPro" id="IPR008253">
    <property type="entry name" value="Marvel"/>
</dbReference>
<feature type="domain" description="MARVEL" evidence="8">
    <location>
        <begin position="25"/>
        <end position="176"/>
    </location>
</feature>
<protein>
    <recommendedName>
        <fullName evidence="6">Synaptogyrin</fullName>
    </recommendedName>
</protein>
<feature type="transmembrane region" description="Helical" evidence="6">
    <location>
        <begin position="35"/>
        <end position="54"/>
    </location>
</feature>
<evidence type="ECO:0000256" key="1">
    <source>
        <dbReference type="ARBA" id="ARBA00004141"/>
    </source>
</evidence>
<evidence type="ECO:0000313" key="9">
    <source>
        <dbReference type="EMBL" id="KAJ8367531.1"/>
    </source>
</evidence>
<feature type="transmembrane region" description="Helical" evidence="6">
    <location>
        <begin position="153"/>
        <end position="172"/>
    </location>
</feature>
<feature type="region of interest" description="Disordered" evidence="7">
    <location>
        <begin position="189"/>
        <end position="228"/>
    </location>
</feature>
<gene>
    <name evidence="9" type="ORF">AAFF_G00315040</name>
</gene>
<comment type="similarity">
    <text evidence="2 6">Belongs to the synaptogyrin family.</text>
</comment>
<comment type="subcellular location">
    <subcellularLocation>
        <location evidence="1 6">Membrane</location>
        <topology evidence="1 6">Multi-pass membrane protein</topology>
    </subcellularLocation>
</comment>
<accession>A0AAD7R809</accession>
<evidence type="ECO:0000256" key="6">
    <source>
        <dbReference type="PIRNR" id="PIRNR011282"/>
    </source>
</evidence>
<organism evidence="9 10">
    <name type="scientific">Aldrovandia affinis</name>
    <dbReference type="NCBI Taxonomy" id="143900"/>
    <lineage>
        <taxon>Eukaryota</taxon>
        <taxon>Metazoa</taxon>
        <taxon>Chordata</taxon>
        <taxon>Craniata</taxon>
        <taxon>Vertebrata</taxon>
        <taxon>Euteleostomi</taxon>
        <taxon>Actinopterygii</taxon>
        <taxon>Neopterygii</taxon>
        <taxon>Teleostei</taxon>
        <taxon>Notacanthiformes</taxon>
        <taxon>Halosauridae</taxon>
        <taxon>Aldrovandia</taxon>
    </lineage>
</organism>
<keyword evidence="5 6" id="KW-0472">Membrane</keyword>